<evidence type="ECO:0000256" key="1">
    <source>
        <dbReference type="SAM" id="MobiDB-lite"/>
    </source>
</evidence>
<keyword evidence="2" id="KW-1133">Transmembrane helix</keyword>
<organism evidence="3 4">
    <name type="scientific">Cladorrhinum samala</name>
    <dbReference type="NCBI Taxonomy" id="585594"/>
    <lineage>
        <taxon>Eukaryota</taxon>
        <taxon>Fungi</taxon>
        <taxon>Dikarya</taxon>
        <taxon>Ascomycota</taxon>
        <taxon>Pezizomycotina</taxon>
        <taxon>Sordariomycetes</taxon>
        <taxon>Sordariomycetidae</taxon>
        <taxon>Sordariales</taxon>
        <taxon>Podosporaceae</taxon>
        <taxon>Cladorrhinum</taxon>
    </lineage>
</organism>
<keyword evidence="2" id="KW-0812">Transmembrane</keyword>
<evidence type="ECO:0000256" key="2">
    <source>
        <dbReference type="SAM" id="Phobius"/>
    </source>
</evidence>
<dbReference type="AlphaFoldDB" id="A0AAV9HT46"/>
<keyword evidence="4" id="KW-1185">Reference proteome</keyword>
<feature type="region of interest" description="Disordered" evidence="1">
    <location>
        <begin position="299"/>
        <end position="382"/>
    </location>
</feature>
<reference evidence="3" key="2">
    <citation type="submission" date="2023-06" db="EMBL/GenBank/DDBJ databases">
        <authorList>
            <consortium name="Lawrence Berkeley National Laboratory"/>
            <person name="Mondo S.J."/>
            <person name="Hensen N."/>
            <person name="Bonometti L."/>
            <person name="Westerberg I."/>
            <person name="Brannstrom I.O."/>
            <person name="Guillou S."/>
            <person name="Cros-Aarteil S."/>
            <person name="Calhoun S."/>
            <person name="Haridas S."/>
            <person name="Kuo A."/>
            <person name="Pangilinan J."/>
            <person name="Riley R."/>
            <person name="Labutti K."/>
            <person name="Andreopoulos B."/>
            <person name="Lipzen A."/>
            <person name="Chen C."/>
            <person name="Yanf M."/>
            <person name="Daum C."/>
            <person name="Ng V."/>
            <person name="Clum A."/>
            <person name="Steindorff A."/>
            <person name="Ohm R."/>
            <person name="Martin F."/>
            <person name="Silar P."/>
            <person name="Natvig D."/>
            <person name="Lalanne C."/>
            <person name="Gautier V."/>
            <person name="Ament-Velasquez S.L."/>
            <person name="Kruys A."/>
            <person name="Hutchinson M.I."/>
            <person name="Powell A.J."/>
            <person name="Barry K."/>
            <person name="Miller A.N."/>
            <person name="Grigoriev I.V."/>
            <person name="Debuchy R."/>
            <person name="Gladieux P."/>
            <person name="Thoren M.H."/>
            <person name="Johannesson H."/>
        </authorList>
    </citation>
    <scope>NUCLEOTIDE SEQUENCE</scope>
    <source>
        <strain evidence="3">PSN324</strain>
    </source>
</reference>
<proteinExistence type="predicted"/>
<evidence type="ECO:0000313" key="3">
    <source>
        <dbReference type="EMBL" id="KAK4462946.1"/>
    </source>
</evidence>
<accession>A0AAV9HT46</accession>
<feature type="compositionally biased region" description="Low complexity" evidence="1">
    <location>
        <begin position="306"/>
        <end position="347"/>
    </location>
</feature>
<protein>
    <submittedName>
        <fullName evidence="3">Uncharacterized protein</fullName>
    </submittedName>
</protein>
<feature type="transmembrane region" description="Helical" evidence="2">
    <location>
        <begin position="213"/>
        <end position="233"/>
    </location>
</feature>
<reference evidence="3" key="1">
    <citation type="journal article" date="2023" name="Mol. Phylogenet. Evol.">
        <title>Genome-scale phylogeny and comparative genomics of the fungal order Sordariales.</title>
        <authorList>
            <person name="Hensen N."/>
            <person name="Bonometti L."/>
            <person name="Westerberg I."/>
            <person name="Brannstrom I.O."/>
            <person name="Guillou S."/>
            <person name="Cros-Aarteil S."/>
            <person name="Calhoun S."/>
            <person name="Haridas S."/>
            <person name="Kuo A."/>
            <person name="Mondo S."/>
            <person name="Pangilinan J."/>
            <person name="Riley R."/>
            <person name="LaButti K."/>
            <person name="Andreopoulos B."/>
            <person name="Lipzen A."/>
            <person name="Chen C."/>
            <person name="Yan M."/>
            <person name="Daum C."/>
            <person name="Ng V."/>
            <person name="Clum A."/>
            <person name="Steindorff A."/>
            <person name="Ohm R.A."/>
            <person name="Martin F."/>
            <person name="Silar P."/>
            <person name="Natvig D.O."/>
            <person name="Lalanne C."/>
            <person name="Gautier V."/>
            <person name="Ament-Velasquez S.L."/>
            <person name="Kruys A."/>
            <person name="Hutchinson M.I."/>
            <person name="Powell A.J."/>
            <person name="Barry K."/>
            <person name="Miller A.N."/>
            <person name="Grigoriev I.V."/>
            <person name="Debuchy R."/>
            <person name="Gladieux P."/>
            <person name="Hiltunen Thoren M."/>
            <person name="Johannesson H."/>
        </authorList>
    </citation>
    <scope>NUCLEOTIDE SEQUENCE</scope>
    <source>
        <strain evidence="3">PSN324</strain>
    </source>
</reference>
<dbReference type="Gene3D" id="1.20.58.340">
    <property type="entry name" value="Magnesium transport protein CorA, transmembrane region"/>
    <property type="match status" value="1"/>
</dbReference>
<name>A0AAV9HT46_9PEZI</name>
<dbReference type="Proteomes" id="UP001321749">
    <property type="component" value="Unassembled WGS sequence"/>
</dbReference>
<evidence type="ECO:0000313" key="4">
    <source>
        <dbReference type="Proteomes" id="UP001321749"/>
    </source>
</evidence>
<comment type="caution">
    <text evidence="3">The sequence shown here is derived from an EMBL/GenBank/DDBJ whole genome shotgun (WGS) entry which is preliminary data.</text>
</comment>
<gene>
    <name evidence="3" type="ORF">QBC42DRAFT_72965</name>
</gene>
<feature type="compositionally biased region" description="Polar residues" evidence="1">
    <location>
        <begin position="364"/>
        <end position="376"/>
    </location>
</feature>
<feature type="transmembrane region" description="Helical" evidence="2">
    <location>
        <begin position="253"/>
        <end position="277"/>
    </location>
</feature>
<dbReference type="EMBL" id="MU864965">
    <property type="protein sequence ID" value="KAK4462946.1"/>
    <property type="molecule type" value="Genomic_DNA"/>
</dbReference>
<sequence>MALNYDPKHRITQGFFGYMSLDGPGLGEAVLDMLRVAADKISEPLIVPLAMYEQLTEGFQSLMIRVDNGLDIFERDGRFIENGLGRYSGGDYDLTTPHGFDEIHKTVVNQHARLTNRSTRFLNLLGSSLERGISILECHFGGNPADQAGAERLYDGFYSRQCLQAMLNRSDYTYGLRELLLQRVSVYLQVVQNFMQQEISRETKRDSSAMKSLSLLTMVFLPATAVATIMAPFTKISDDDDTLRIITGQFWKFWAVAGPITLVVLIAWVCWIQRIYVRKALATKMEQLKQIEMLQRRTKAADAESDASSTGTTSSSSRSTRQPSVLSRRSTAAGGSGSIRRSAASIREQGSVKDTGSIRGSIVAETSNSQGKSVVLTQKEKQ</sequence>
<keyword evidence="2" id="KW-0472">Membrane</keyword>